<sequence length="213" mass="24904">MGNCLKLQRVSTWVDDDDEDCDYYETTSTSFREYSKRKEPSVARQPIILNDQVRIKITKKQLEELSRKGLSIERVLLREIMNQEHSNHWRPSLKSIPERKRKKGSRQMGNCIDRQRAVTWVDDYDDYDEDCVSEESTSSKDDYSIDTNSGKNAFSASTELKLKITKKQLEKLLKRIDGRDLTVQEVLANLMSHHEDPDRHWKPALQSIPEVSE</sequence>
<evidence type="ECO:0000313" key="2">
    <source>
        <dbReference type="EMBL" id="ONK75015.1"/>
    </source>
</evidence>
<reference evidence="3" key="1">
    <citation type="journal article" date="2017" name="Nat. Commun.">
        <title>The asparagus genome sheds light on the origin and evolution of a young Y chromosome.</title>
        <authorList>
            <person name="Harkess A."/>
            <person name="Zhou J."/>
            <person name="Xu C."/>
            <person name="Bowers J.E."/>
            <person name="Van der Hulst R."/>
            <person name="Ayyampalayam S."/>
            <person name="Mercati F."/>
            <person name="Riccardi P."/>
            <person name="McKain M.R."/>
            <person name="Kakrana A."/>
            <person name="Tang H."/>
            <person name="Ray J."/>
            <person name="Groenendijk J."/>
            <person name="Arikit S."/>
            <person name="Mathioni S.M."/>
            <person name="Nakano M."/>
            <person name="Shan H."/>
            <person name="Telgmann-Rauber A."/>
            <person name="Kanno A."/>
            <person name="Yue Z."/>
            <person name="Chen H."/>
            <person name="Li W."/>
            <person name="Chen Y."/>
            <person name="Xu X."/>
            <person name="Zhang Y."/>
            <person name="Luo S."/>
            <person name="Chen H."/>
            <person name="Gao J."/>
            <person name="Mao Z."/>
            <person name="Pires J.C."/>
            <person name="Luo M."/>
            <person name="Kudrna D."/>
            <person name="Wing R.A."/>
            <person name="Meyers B.C."/>
            <person name="Yi K."/>
            <person name="Kong H."/>
            <person name="Lavrijsen P."/>
            <person name="Sunseri F."/>
            <person name="Falavigna A."/>
            <person name="Ye Y."/>
            <person name="Leebens-Mack J.H."/>
            <person name="Chen G."/>
        </authorList>
    </citation>
    <scope>NUCLEOTIDE SEQUENCE [LARGE SCALE GENOMIC DNA]</scope>
    <source>
        <strain evidence="3">cv. DH0086</strain>
    </source>
</reference>
<protein>
    <submittedName>
        <fullName evidence="2">Uncharacterized protein</fullName>
    </submittedName>
</protein>
<organism evidence="2 3">
    <name type="scientific">Asparagus officinalis</name>
    <name type="common">Garden asparagus</name>
    <dbReference type="NCBI Taxonomy" id="4686"/>
    <lineage>
        <taxon>Eukaryota</taxon>
        <taxon>Viridiplantae</taxon>
        <taxon>Streptophyta</taxon>
        <taxon>Embryophyta</taxon>
        <taxon>Tracheophyta</taxon>
        <taxon>Spermatophyta</taxon>
        <taxon>Magnoliopsida</taxon>
        <taxon>Liliopsida</taxon>
        <taxon>Asparagales</taxon>
        <taxon>Asparagaceae</taxon>
        <taxon>Asparagoideae</taxon>
        <taxon>Asparagus</taxon>
    </lineage>
</organism>
<accession>A0A5P1F9I8</accession>
<name>A0A5P1F9I8_ASPOF</name>
<dbReference type="EMBL" id="CM007383">
    <property type="protein sequence ID" value="ONK75015.1"/>
    <property type="molecule type" value="Genomic_DNA"/>
</dbReference>
<dbReference type="Proteomes" id="UP000243459">
    <property type="component" value="Chromosome 3"/>
</dbReference>
<evidence type="ECO:0000256" key="1">
    <source>
        <dbReference type="SAM" id="MobiDB-lite"/>
    </source>
</evidence>
<dbReference type="AlphaFoldDB" id="A0A5P1F9I8"/>
<feature type="compositionally biased region" description="Basic and acidic residues" evidence="1">
    <location>
        <begin position="192"/>
        <end position="201"/>
    </location>
</feature>
<dbReference type="PANTHER" id="PTHR33647:SF5">
    <property type="entry name" value="OS01G0793900 PROTEIN"/>
    <property type="match status" value="1"/>
</dbReference>
<gene>
    <name evidence="2" type="ORF">A4U43_C03F12420</name>
</gene>
<dbReference type="Gramene" id="ONK75015">
    <property type="protein sequence ID" value="ONK75015"/>
    <property type="gene ID" value="A4U43_C03F12420"/>
</dbReference>
<proteinExistence type="predicted"/>
<dbReference type="PANTHER" id="PTHR33647">
    <property type="entry name" value="OS01G0793900 PROTEIN"/>
    <property type="match status" value="1"/>
</dbReference>
<evidence type="ECO:0000313" key="3">
    <source>
        <dbReference type="Proteomes" id="UP000243459"/>
    </source>
</evidence>
<keyword evidence="3" id="KW-1185">Reference proteome</keyword>
<dbReference type="OMA" id="QFMNVSH"/>
<feature type="region of interest" description="Disordered" evidence="1">
    <location>
        <begin position="192"/>
        <end position="213"/>
    </location>
</feature>